<evidence type="ECO:0000256" key="1">
    <source>
        <dbReference type="SAM" id="Coils"/>
    </source>
</evidence>
<feature type="domain" description="Plasmodium falciparum erythrocyte membrane protein-1 N-terminal segment" evidence="6">
    <location>
        <begin position="11"/>
        <end position="45"/>
    </location>
</feature>
<feature type="domain" description="Duffy-binding-like" evidence="8">
    <location>
        <begin position="1429"/>
        <end position="1577"/>
    </location>
</feature>
<feature type="region of interest" description="Disordered" evidence="2">
    <location>
        <begin position="2267"/>
        <end position="2329"/>
    </location>
</feature>
<dbReference type="Gene3D" id="1.20.58.1930">
    <property type="match status" value="1"/>
</dbReference>
<evidence type="ECO:0000259" key="7">
    <source>
        <dbReference type="Pfam" id="PF18562"/>
    </source>
</evidence>
<dbReference type="FunFam" id="1.20.58.1930:FF:000001">
    <property type="entry name" value="Erythrocyte membrane protein 1, PfEMP1"/>
    <property type="match status" value="1"/>
</dbReference>
<evidence type="ECO:0000256" key="2">
    <source>
        <dbReference type="SAM" id="MobiDB-lite"/>
    </source>
</evidence>
<dbReference type="Pfam" id="PF18562">
    <property type="entry name" value="CIDR1_gamma"/>
    <property type="match status" value="1"/>
</dbReference>
<evidence type="ECO:0000259" key="8">
    <source>
        <dbReference type="Pfam" id="PF22672"/>
    </source>
</evidence>
<feature type="domain" description="Duffy-binding-like" evidence="3">
    <location>
        <begin position="1689"/>
        <end position="1830"/>
    </location>
</feature>
<reference evidence="10" key="1">
    <citation type="submission" date="2015-07" db="EMBL/GenBank/DDBJ databases">
        <title>Annotation of Plasmodium falciparum RAJ116.</title>
        <authorList>
            <consortium name="The Broad Institute Genome Sequencing Platform"/>
            <person name="Volkman S.K."/>
            <person name="Neafsey D.E."/>
            <person name="Dash A.P."/>
            <person name="Chitnis C.E."/>
            <person name="Hartl D.L."/>
            <person name="Young S.K."/>
            <person name="Zeng Q."/>
            <person name="Koehrsen M."/>
            <person name="Alvarado L."/>
            <person name="Berlin A."/>
            <person name="Borenstein D."/>
            <person name="Chapman S.B."/>
            <person name="Chen Z."/>
            <person name="Engels R."/>
            <person name="Freedman E."/>
            <person name="Gellesch M."/>
            <person name="Goldberg J."/>
            <person name="Griggs A."/>
            <person name="Gujja S."/>
            <person name="Heilman E.R."/>
            <person name="Heiman D.I."/>
            <person name="Howarth C."/>
            <person name="Jen D."/>
            <person name="Larson L."/>
            <person name="Mehta T."/>
            <person name="Neiman D."/>
            <person name="Park D."/>
            <person name="Pearson M."/>
            <person name="Roberts A."/>
            <person name="Saif S."/>
            <person name="Shea T."/>
            <person name="Shenoy N."/>
            <person name="Sisk P."/>
            <person name="Stolte C."/>
            <person name="Sykes S."/>
            <person name="Walk T."/>
            <person name="White J."/>
            <person name="Yandava C."/>
            <person name="Haas B."/>
            <person name="Henn M.R."/>
            <person name="Nusbaum C."/>
            <person name="Birren B."/>
        </authorList>
    </citation>
    <scope>NUCLEOTIDE SEQUENCE [LARGE SCALE GENOMIC DNA]</scope>
    <source>
        <strain evidence="10">RAJ116</strain>
    </source>
</reference>
<dbReference type="InterPro" id="IPR004258">
    <property type="entry name" value="DBL"/>
</dbReference>
<dbReference type="Pfam" id="PF03011">
    <property type="entry name" value="PFEMP"/>
    <property type="match status" value="1"/>
</dbReference>
<feature type="compositionally biased region" description="Pro residues" evidence="2">
    <location>
        <begin position="1098"/>
        <end position="1111"/>
    </location>
</feature>
<protein>
    <submittedName>
        <fullName evidence="9">Erythrocyte membrane protein 1</fullName>
    </submittedName>
</protein>
<dbReference type="Gene3D" id="1.20.58.830">
    <property type="match status" value="3"/>
</dbReference>
<proteinExistence type="predicted"/>
<feature type="compositionally biased region" description="Basic and acidic residues" evidence="2">
    <location>
        <begin position="684"/>
        <end position="695"/>
    </location>
</feature>
<gene>
    <name evidence="9" type="ORF">PFLG_00170</name>
</gene>
<feature type="region of interest" description="Disordered" evidence="2">
    <location>
        <begin position="1229"/>
        <end position="1264"/>
    </location>
</feature>
<dbReference type="Pfam" id="PF05424">
    <property type="entry name" value="Duffy_binding"/>
    <property type="match status" value="3"/>
</dbReference>
<evidence type="ECO:0000313" key="9">
    <source>
        <dbReference type="EMBL" id="KNC35124.1"/>
    </source>
</evidence>
<dbReference type="FunFam" id="1.10.1900.40:FF:000001">
    <property type="entry name" value="Erythrocyte membrane protein 1"/>
    <property type="match status" value="1"/>
</dbReference>
<feature type="region of interest" description="Disordered" evidence="2">
    <location>
        <begin position="1872"/>
        <end position="1929"/>
    </location>
</feature>
<feature type="domain" description="Plasmodium falciparum erythrocyte membrane protein 1 acidic terminal segment" evidence="5">
    <location>
        <begin position="1944"/>
        <end position="2421"/>
    </location>
</feature>
<name>A0A0L0CUT1_PLAFA</name>
<dbReference type="FunFam" id="1.20.58.830:FF:000001">
    <property type="entry name" value="Erythrocyte membrane protein 1, PfEMP1"/>
    <property type="match status" value="1"/>
</dbReference>
<dbReference type="InterPro" id="IPR008602">
    <property type="entry name" value="Duffy-antigen-binding"/>
</dbReference>
<dbReference type="InterPro" id="IPR054595">
    <property type="entry name" value="DBL_C"/>
</dbReference>
<keyword evidence="1" id="KW-0175">Coiled coil</keyword>
<dbReference type="OrthoDB" id="378917at2759"/>
<evidence type="ECO:0000259" key="6">
    <source>
        <dbReference type="Pfam" id="PF15447"/>
    </source>
</evidence>
<feature type="compositionally biased region" description="Basic and acidic residues" evidence="2">
    <location>
        <begin position="1229"/>
        <end position="1238"/>
    </location>
</feature>
<feature type="compositionally biased region" description="Polar residues" evidence="2">
    <location>
        <begin position="2272"/>
        <end position="2288"/>
    </location>
</feature>
<feature type="compositionally biased region" description="Polar residues" evidence="2">
    <location>
        <begin position="2314"/>
        <end position="2329"/>
    </location>
</feature>
<dbReference type="Pfam" id="PF22672">
    <property type="entry name" value="DBL_C"/>
    <property type="match status" value="2"/>
</dbReference>
<dbReference type="GO" id="GO:0016020">
    <property type="term" value="C:membrane"/>
    <property type="evidence" value="ECO:0007669"/>
    <property type="project" value="InterPro"/>
</dbReference>
<dbReference type="GO" id="GO:0046789">
    <property type="term" value="F:host cell surface receptor binding"/>
    <property type="evidence" value="ECO:0007669"/>
    <property type="project" value="InterPro"/>
</dbReference>
<feature type="compositionally biased region" description="Pro residues" evidence="2">
    <location>
        <begin position="1913"/>
        <end position="1927"/>
    </location>
</feature>
<feature type="domain" description="Duffy-antigen binding" evidence="4">
    <location>
        <begin position="105"/>
        <end position="292"/>
    </location>
</feature>
<dbReference type="Gene3D" id="1.10.1900.40">
    <property type="entry name" value="Acidic terminal segments, variant surface antigen of PfEMP1"/>
    <property type="match status" value="2"/>
</dbReference>
<feature type="domain" description="Cysteine-rich interdomain region 1 gamma" evidence="7">
    <location>
        <begin position="1622"/>
        <end position="1673"/>
    </location>
</feature>
<evidence type="ECO:0000259" key="5">
    <source>
        <dbReference type="Pfam" id="PF15445"/>
    </source>
</evidence>
<feature type="region of interest" description="Disordered" evidence="2">
    <location>
        <begin position="1825"/>
        <end position="1844"/>
    </location>
</feature>
<feature type="region of interest" description="Disordered" evidence="2">
    <location>
        <begin position="609"/>
        <end position="695"/>
    </location>
</feature>
<organism evidence="9 10">
    <name type="scientific">Plasmodium falciparum RAJ116</name>
    <dbReference type="NCBI Taxonomy" id="580058"/>
    <lineage>
        <taxon>Eukaryota</taxon>
        <taxon>Sar</taxon>
        <taxon>Alveolata</taxon>
        <taxon>Apicomplexa</taxon>
        <taxon>Aconoidasida</taxon>
        <taxon>Haemosporida</taxon>
        <taxon>Plasmodiidae</taxon>
        <taxon>Plasmodium</taxon>
        <taxon>Plasmodium (Laverania)</taxon>
    </lineage>
</organism>
<dbReference type="EMBL" id="GG663773">
    <property type="protein sequence ID" value="KNC35124.1"/>
    <property type="molecule type" value="Genomic_DNA"/>
</dbReference>
<reference evidence="10" key="2">
    <citation type="submission" date="2015-07" db="EMBL/GenBank/DDBJ databases">
        <title>The genome sequence of Plasmodium falciparum RAJ116.</title>
        <authorList>
            <consortium name="The Broad Institute Genome Sequencing Platform"/>
            <person name="Volkman S.K."/>
            <person name="Neafsey D.E."/>
            <person name="Dash A.P."/>
            <person name="Chitnis C.E."/>
            <person name="Hartl D.L."/>
            <person name="Young S.K."/>
            <person name="Kodira C.D."/>
            <person name="Zeng Q."/>
            <person name="Koehrsen M."/>
            <person name="Godfrey P."/>
            <person name="Alvarado L."/>
            <person name="Berlin A."/>
            <person name="Borenstein D."/>
            <person name="Chen Z."/>
            <person name="Engels R."/>
            <person name="Freedman E."/>
            <person name="Gellesch M."/>
            <person name="Goldberg J."/>
            <person name="Griggs A."/>
            <person name="Gujja S."/>
            <person name="Heiman D."/>
            <person name="Hepburn T."/>
            <person name="Howarth C."/>
            <person name="Jen D."/>
            <person name="Larson L."/>
            <person name="Lewis B."/>
            <person name="Mehta T."/>
            <person name="Park D."/>
            <person name="Pearson M."/>
            <person name="Roberts A."/>
            <person name="Saif S."/>
            <person name="Shea T."/>
            <person name="Shenoy N."/>
            <person name="Sisk P."/>
            <person name="Stolte C."/>
            <person name="Sykes S."/>
            <person name="Walk T."/>
            <person name="White J."/>
            <person name="Yandava C."/>
            <person name="Wirth D.F."/>
            <person name="Nusbaum C."/>
            <person name="Birren B."/>
        </authorList>
    </citation>
    <scope>NUCLEOTIDE SEQUENCE [LARGE SCALE GENOMIC DNA]</scope>
    <source>
        <strain evidence="10">RAJ116</strain>
    </source>
</reference>
<evidence type="ECO:0000313" key="10">
    <source>
        <dbReference type="Proteomes" id="UP000054566"/>
    </source>
</evidence>
<feature type="domain" description="Duffy-antigen binding" evidence="4">
    <location>
        <begin position="750"/>
        <end position="928"/>
    </location>
</feature>
<feature type="region of interest" description="Disordered" evidence="2">
    <location>
        <begin position="1092"/>
        <end position="1111"/>
    </location>
</feature>
<dbReference type="Pfam" id="PF15447">
    <property type="entry name" value="NTS"/>
    <property type="match status" value="1"/>
</dbReference>
<dbReference type="Proteomes" id="UP000054566">
    <property type="component" value="Unassembled WGS sequence"/>
</dbReference>
<dbReference type="SUPFAM" id="SSF140924">
    <property type="entry name" value="Duffy binding domain-like"/>
    <property type="match status" value="5"/>
</dbReference>
<feature type="compositionally biased region" description="Polar residues" evidence="2">
    <location>
        <begin position="2062"/>
        <end position="2079"/>
    </location>
</feature>
<dbReference type="InterPro" id="IPR029211">
    <property type="entry name" value="PfEMP1_ATS"/>
</dbReference>
<dbReference type="Pfam" id="PF15445">
    <property type="entry name" value="ATS"/>
    <property type="match status" value="1"/>
</dbReference>
<evidence type="ECO:0000259" key="3">
    <source>
        <dbReference type="Pfam" id="PF03011"/>
    </source>
</evidence>
<feature type="domain" description="Duffy-antigen binding" evidence="4">
    <location>
        <begin position="1165"/>
        <end position="1384"/>
    </location>
</feature>
<dbReference type="Gene3D" id="1.20.1310.20">
    <property type="entry name" value="Duffy-antigen binding domain"/>
    <property type="match status" value="3"/>
</dbReference>
<feature type="domain" description="Duffy-binding-like" evidence="8">
    <location>
        <begin position="296"/>
        <end position="460"/>
    </location>
</feature>
<accession>A0A0L0CUT1</accession>
<feature type="coiled-coil region" evidence="1">
    <location>
        <begin position="1495"/>
        <end position="1522"/>
    </location>
</feature>
<dbReference type="InterPro" id="IPR044932">
    <property type="entry name" value="PfEMP1_ATS_sf"/>
</dbReference>
<feature type="compositionally biased region" description="Polar residues" evidence="2">
    <location>
        <begin position="1832"/>
        <end position="1842"/>
    </location>
</feature>
<sequence length="2421" mass="276498">MAAAGSGGQGARDVLEQFGEIVQKKVHNEVHAYREKLKGKLWEAKFDGVSDVPSDPCLLNHKIHTNVTTGKDDPCDRRSSVRFSDESRSQCTQNRIKDSTSGTVGACAPYRRLHVCDQNLEQIRPEQITSTHNLLADVCLAAQHEGNILSQKLQEYDKNNYESRICTVLARSFADIGDIVRGKDLYLGDKKEKLKLEKKLKLFFEKIHGKLTKEAQEYYEDKDRDKNYYKLREHWWNANRYDVWKAMTCGASEDAKYKVIGPDGKITESNMGQCRNVADVPTNIDYVPQYLRWFDEWTEEFCRKRKKQLENAKQQCRGMGEDGKPKYCSLNGCDCKTTVREKKKFDYQQECNDCLVACDPFVHWIDNQELEFLKQKEKYKNEIKEKEPTKQTSHGTNNNMYAEEFYDELENNYGYVKSFLELLNKEKQCENHPEVEVKGVKADHVDFTKEDVGEIFSHTEICEPCPWCGVQEGGPPWIAKHIDSCGEEKIISFSDDDTTDISILSPNKGNQNILEELKDFCRGNKEINYDIWKCHYEEKTEYEDGAEFFMDKIKEAYGKDKCDELMKKIEETKVFQVTGDTEHSNDAIKILLGHELDQAEKCLQRSTQDECLQDSHEEHSDSEDEKEEKDRVKDNPCVSPSGGSTKHREMVTKIAKKLQRQAKKKMRDNTRGSGGISKLTADATKGEYNRQGKGSDLKGDKICNISIKHSNDSRNDNNGEPCYGKDGYGQRFVIGTNWEGGTSVSTTPEIYLPPRRQHMCTSNLENLDVGSVTKGGKASHSLLGDVLLSAKMDAIKIIQKYNNHNVKENLKDLIDEATACRAMKYSFADLGDIIRGRDLWDKDEGSKKMEGHLQKIFYKIKEKLLNSSIKEKYNGDDKTIPKYKQLREDWWEANRSQVWDAMKCSLPNSSIKCGRYPPFEDYIPQRLRWMTEWAEWFCKMQKEAYDKLVEKCQSCKDKIKGQGQCKEGTEECTDCKSSCEKYTEFIKKWKPQWNTMEIQYTPLYLEAQRNFAGNAYLGADYQQMVHFFKELQEANGDTKFGDITSPYFTAAGYIHQELPNVGCMKQDVFCSGKDNYAFRSKPKEYEKACDCENRENTPVPPPPPPPPPPAPAVTVDVCTTVAKIFEDMGSLTKACEQKYGYPQRHWGWRCVAPSGPTSGKSDGSVCVPPRRRKLYLGGFDKFISDKSPQDSPPASTSSRAQDPLLAAFVESAAVETFFLWHRYKKIKDKEKKEKEEQARQNGLLSAAGGLQNIDGTLENSDEKTPEKLLQSDILEGKNIVADILNGSSGGAKHEMAQREEKIKKAIDNYFSKSENQATGDKKPGQTPKDWWNKHGPDIWNAMVCALTYKEKDEKGAEGKNTYKIEQIQDTNGNGDLFEKLKGKYSDYDKVELKEQNDTEAKQTTDSQHGQTTLLSHFVERPTYFRYLEEWGQNFCKERKKRLEKIKEECRGKNGNKKCSGYGEDCEEIFSKKYDTVSSLECPDCAKYCRFYKRWIDRKRKEYDKQENIYVQQKSNYENEQKKGAGRNNDDKQFCVIRETCDTAGDFLEKLKNGPCSKNNENGKDKLDFTNPDKTFVPATNCAPCSQFKIDCQKANCTGAQVEKCNDGKITADNFQEKMAQSTQKLDMLVSDNNTNGFKTVLGECENAHIFKGIRKEQWECGNFCGYVVCKPENANGKNDGTYIIQIRALFKRWVEYFFEDYNKINAKLSHCINNGESECINGCQKKCKCVKKWLELKRTEWQQIKNRLLDQYKYEGQPDYPVTSFLQELIPQIAATIDKGNHNGLVKLVKSVKCNCGNNSQNGKEGEENDLVLCLLEKLGEKAEKCEENPPTCDNSSLSGKESTLVEDVDDYEEQNPENKVGKPAICGNVDTTEQQEEEDDKCEAAAPTDQESEEKPNPEETPVLKPEEEAPPPEVSPPSQPKPKPPIKLLDDPLVIPSLATSTLAWSVGIGFATFTYFYLKKKSKASVGNLFQILQIPKSDYDIPTLESKNRYIPYKSAQYKGKTYIYMEGDADEDKYTFMSDTTDVTSSESEYEELDINDIYAPRAPKYKTLIEVVLEPSGNNTTASGKNTPSDTQNDIPTSDTPPPITDDEWNTLKHDFISNMLQNEPNDIPNDYKSRDIPLNTQPNTLYFDNNQEKPFITSIHDRNLYSGEEISYNINMSTNSMDDPKYVSNNVYSGIDLINDTLSGNQPIDIYDELLKRKENELFGTNHVKQTSIHSVAKPARDDPIHNQLELFHKWLDRHRDMCEKWENHHERLAKLKEEWENETHSGNTHPSGNTPPTSDIPSGKLSDIPSDNNIHSDIHPSDIPSGKQSDTPSDNNIPSSNQILNTDVSIQIHMDNPKPINQFTNMDTILEDLDKYNEPYYDVQDDIYYDVHDHDASTVDTNAMDVPSKVQIEMDVNTKLVKEKYPIADVWDI</sequence>
<feature type="compositionally biased region" description="Basic residues" evidence="2">
    <location>
        <begin position="654"/>
        <end position="666"/>
    </location>
</feature>
<dbReference type="InterPro" id="IPR042202">
    <property type="entry name" value="Duffy-ag-bd_sf"/>
</dbReference>
<dbReference type="InterPro" id="IPR041480">
    <property type="entry name" value="CIDR1_gamma"/>
</dbReference>
<evidence type="ECO:0000259" key="4">
    <source>
        <dbReference type="Pfam" id="PF05424"/>
    </source>
</evidence>
<feature type="region of interest" description="Disordered" evidence="2">
    <location>
        <begin position="2062"/>
        <end position="2088"/>
    </location>
</feature>
<dbReference type="FunFam" id="1.10.1900.40:FF:000005">
    <property type="entry name" value="Erythrocyte membrane protein 1, PfEMP1"/>
    <property type="match status" value="1"/>
</dbReference>
<dbReference type="InterPro" id="IPR029210">
    <property type="entry name" value="PfEMP1_NTS"/>
</dbReference>